<evidence type="ECO:0000313" key="3">
    <source>
        <dbReference type="Proteomes" id="UP000619260"/>
    </source>
</evidence>
<dbReference type="AlphaFoldDB" id="A0A8J3YTQ5"/>
<feature type="signal peptide" evidence="1">
    <location>
        <begin position="1"/>
        <end position="31"/>
    </location>
</feature>
<reference evidence="2" key="1">
    <citation type="submission" date="2021-01" db="EMBL/GenBank/DDBJ databases">
        <title>Whole genome shotgun sequence of Virgisporangium aliadipatigenens NBRC 105644.</title>
        <authorList>
            <person name="Komaki H."/>
            <person name="Tamura T."/>
        </authorList>
    </citation>
    <scope>NUCLEOTIDE SEQUENCE</scope>
    <source>
        <strain evidence="2">NBRC 105644</strain>
    </source>
</reference>
<evidence type="ECO:0008006" key="4">
    <source>
        <dbReference type="Google" id="ProtNLM"/>
    </source>
</evidence>
<keyword evidence="3" id="KW-1185">Reference proteome</keyword>
<organism evidence="2 3">
    <name type="scientific">Virgisporangium aliadipatigenens</name>
    <dbReference type="NCBI Taxonomy" id="741659"/>
    <lineage>
        <taxon>Bacteria</taxon>
        <taxon>Bacillati</taxon>
        <taxon>Actinomycetota</taxon>
        <taxon>Actinomycetes</taxon>
        <taxon>Micromonosporales</taxon>
        <taxon>Micromonosporaceae</taxon>
        <taxon>Virgisporangium</taxon>
    </lineage>
</organism>
<evidence type="ECO:0000313" key="2">
    <source>
        <dbReference type="EMBL" id="GIJ51709.1"/>
    </source>
</evidence>
<feature type="chain" id="PRO_5035300273" description="YceI family protein" evidence="1">
    <location>
        <begin position="32"/>
        <end position="237"/>
    </location>
</feature>
<proteinExistence type="predicted"/>
<evidence type="ECO:0000256" key="1">
    <source>
        <dbReference type="SAM" id="SignalP"/>
    </source>
</evidence>
<accession>A0A8J3YTQ5</accession>
<comment type="caution">
    <text evidence="2">The sequence shown here is derived from an EMBL/GenBank/DDBJ whole genome shotgun (WGS) entry which is preliminary data.</text>
</comment>
<dbReference type="RefSeq" id="WP_203905102.1">
    <property type="nucleotide sequence ID" value="NZ_BOPF01000053.1"/>
</dbReference>
<dbReference type="Proteomes" id="UP000619260">
    <property type="component" value="Unassembled WGS sequence"/>
</dbReference>
<protein>
    <recommendedName>
        <fullName evidence="4">YceI family protein</fullName>
    </recommendedName>
</protein>
<dbReference type="EMBL" id="BOPF01000053">
    <property type="protein sequence ID" value="GIJ51709.1"/>
    <property type="molecule type" value="Genomic_DNA"/>
</dbReference>
<keyword evidence="1" id="KW-0732">Signal</keyword>
<name>A0A8J3YTQ5_9ACTN</name>
<gene>
    <name evidence="2" type="ORF">Val02_85950</name>
</gene>
<sequence>MDMTMPFRKISLVVACAVMGAAAVVPTSAVAASPEVPIFAFDDCPAIPAGADPTRWRCEEMHASGTIRLGTVTVPIALKTTHAEGRLPDDPQTRFIFGALRADPVRIPGRSAITVAPEYAGHIDFVAGPPMAEILHLRYRVRGRHVAGNCAIGTTTDPIVVVGEIVGERVPVQEEPLVLRFAVVDDDLAVPVSYGCGAFGGLVDRRFGLPSDGELALTVYFSVRTYDRTGAKRHERP</sequence>